<comment type="caution">
    <text evidence="2">The sequence shown here is derived from an EMBL/GenBank/DDBJ whole genome shotgun (WGS) entry which is preliminary data.</text>
</comment>
<reference evidence="2 3" key="1">
    <citation type="journal article" date="2023" name="Sci. Data">
        <title>Genome assembly of the Korean intertidal mud-creeper Batillaria attramentaria.</title>
        <authorList>
            <person name="Patra A.K."/>
            <person name="Ho P.T."/>
            <person name="Jun S."/>
            <person name="Lee S.J."/>
            <person name="Kim Y."/>
            <person name="Won Y.J."/>
        </authorList>
    </citation>
    <scope>NUCLEOTIDE SEQUENCE [LARGE SCALE GENOMIC DNA]</scope>
    <source>
        <strain evidence="2">Wonlab-2016</strain>
    </source>
</reference>
<evidence type="ECO:0000313" key="2">
    <source>
        <dbReference type="EMBL" id="KAK7505586.1"/>
    </source>
</evidence>
<sequence>MKKDGGKRATTKTRASCARGSCPPATADVRRLEAADPPACHPGHREGHTVAGHAR</sequence>
<dbReference type="EMBL" id="JACVVK020000010">
    <property type="protein sequence ID" value="KAK7505586.1"/>
    <property type="molecule type" value="Genomic_DNA"/>
</dbReference>
<feature type="non-terminal residue" evidence="2">
    <location>
        <position position="55"/>
    </location>
</feature>
<keyword evidence="3" id="KW-1185">Reference proteome</keyword>
<gene>
    <name evidence="2" type="ORF">BaRGS_00003331</name>
</gene>
<accession>A0ABD0M1G6</accession>
<evidence type="ECO:0000256" key="1">
    <source>
        <dbReference type="SAM" id="MobiDB-lite"/>
    </source>
</evidence>
<evidence type="ECO:0000313" key="3">
    <source>
        <dbReference type="Proteomes" id="UP001519460"/>
    </source>
</evidence>
<dbReference type="Proteomes" id="UP001519460">
    <property type="component" value="Unassembled WGS sequence"/>
</dbReference>
<protein>
    <submittedName>
        <fullName evidence="2">Uncharacterized protein</fullName>
    </submittedName>
</protein>
<dbReference type="AlphaFoldDB" id="A0ABD0M1G6"/>
<organism evidence="2 3">
    <name type="scientific">Batillaria attramentaria</name>
    <dbReference type="NCBI Taxonomy" id="370345"/>
    <lineage>
        <taxon>Eukaryota</taxon>
        <taxon>Metazoa</taxon>
        <taxon>Spiralia</taxon>
        <taxon>Lophotrochozoa</taxon>
        <taxon>Mollusca</taxon>
        <taxon>Gastropoda</taxon>
        <taxon>Caenogastropoda</taxon>
        <taxon>Sorbeoconcha</taxon>
        <taxon>Cerithioidea</taxon>
        <taxon>Batillariidae</taxon>
        <taxon>Batillaria</taxon>
    </lineage>
</organism>
<feature type="region of interest" description="Disordered" evidence="1">
    <location>
        <begin position="1"/>
        <end position="55"/>
    </location>
</feature>
<proteinExistence type="predicted"/>
<name>A0ABD0M1G6_9CAEN</name>